<dbReference type="InParanoid" id="A0A2V0NN11"/>
<reference evidence="2 3" key="1">
    <citation type="journal article" date="2018" name="Sci. Rep.">
        <title>Raphidocelis subcapitata (=Pseudokirchneriella subcapitata) provides an insight into genome evolution and environmental adaptations in the Sphaeropleales.</title>
        <authorList>
            <person name="Suzuki S."/>
            <person name="Yamaguchi H."/>
            <person name="Nakajima N."/>
            <person name="Kawachi M."/>
        </authorList>
    </citation>
    <scope>NUCLEOTIDE SEQUENCE [LARGE SCALE GENOMIC DNA]</scope>
    <source>
        <strain evidence="2 3">NIES-35</strain>
    </source>
</reference>
<comment type="caution">
    <text evidence="2">The sequence shown here is derived from an EMBL/GenBank/DDBJ whole genome shotgun (WGS) entry which is preliminary data.</text>
</comment>
<keyword evidence="3" id="KW-1185">Reference proteome</keyword>
<dbReference type="Proteomes" id="UP000247498">
    <property type="component" value="Unassembled WGS sequence"/>
</dbReference>
<feature type="region of interest" description="Disordered" evidence="1">
    <location>
        <begin position="30"/>
        <end position="86"/>
    </location>
</feature>
<organism evidence="2 3">
    <name type="scientific">Raphidocelis subcapitata</name>
    <dbReference type="NCBI Taxonomy" id="307507"/>
    <lineage>
        <taxon>Eukaryota</taxon>
        <taxon>Viridiplantae</taxon>
        <taxon>Chlorophyta</taxon>
        <taxon>core chlorophytes</taxon>
        <taxon>Chlorophyceae</taxon>
        <taxon>CS clade</taxon>
        <taxon>Sphaeropleales</taxon>
        <taxon>Selenastraceae</taxon>
        <taxon>Raphidocelis</taxon>
    </lineage>
</organism>
<evidence type="ECO:0000256" key="1">
    <source>
        <dbReference type="SAM" id="MobiDB-lite"/>
    </source>
</evidence>
<gene>
    <name evidence="2" type="ORF">Rsub_01274</name>
</gene>
<name>A0A2V0NN11_9CHLO</name>
<proteinExistence type="predicted"/>
<feature type="compositionally biased region" description="Basic and acidic residues" evidence="1">
    <location>
        <begin position="38"/>
        <end position="47"/>
    </location>
</feature>
<dbReference type="EMBL" id="BDRX01000005">
    <property type="protein sequence ID" value="GBF88559.1"/>
    <property type="molecule type" value="Genomic_DNA"/>
</dbReference>
<accession>A0A2V0NN11</accession>
<sequence length="139" mass="14911">MQPASPGAAEAEALREELADAKREAAELRQQLAAARAEAAHWRELHEQQQQQQQQQQQRRAADAAPSGNDDRAGAAPPTPGSLAKMQERLGRLRKEQAEAEAARAAAWEELRSVVSDISAVASVDNLSSVNIPRGSTGL</sequence>
<dbReference type="AlphaFoldDB" id="A0A2V0NN11"/>
<protein>
    <submittedName>
        <fullName evidence="2">Uncharacterized protein</fullName>
    </submittedName>
</protein>
<evidence type="ECO:0000313" key="3">
    <source>
        <dbReference type="Proteomes" id="UP000247498"/>
    </source>
</evidence>
<evidence type="ECO:0000313" key="2">
    <source>
        <dbReference type="EMBL" id="GBF88559.1"/>
    </source>
</evidence>
<feature type="compositionally biased region" description="Low complexity" evidence="1">
    <location>
        <begin position="48"/>
        <end position="58"/>
    </location>
</feature>